<name>A0AA41W0S0_PAPNU</name>
<gene>
    <name evidence="2" type="ORF">MKW94_002965</name>
</gene>
<dbReference type="Proteomes" id="UP001177140">
    <property type="component" value="Unassembled WGS sequence"/>
</dbReference>
<feature type="compositionally biased region" description="Low complexity" evidence="1">
    <location>
        <begin position="546"/>
        <end position="560"/>
    </location>
</feature>
<feature type="region of interest" description="Disordered" evidence="1">
    <location>
        <begin position="460"/>
        <end position="489"/>
    </location>
</feature>
<feature type="compositionally biased region" description="Polar residues" evidence="1">
    <location>
        <begin position="375"/>
        <end position="384"/>
    </location>
</feature>
<proteinExistence type="predicted"/>
<feature type="region of interest" description="Disordered" evidence="1">
    <location>
        <begin position="371"/>
        <end position="402"/>
    </location>
</feature>
<protein>
    <submittedName>
        <fullName evidence="2">Uncharacterized protein</fullName>
    </submittedName>
</protein>
<evidence type="ECO:0000313" key="3">
    <source>
        <dbReference type="Proteomes" id="UP001177140"/>
    </source>
</evidence>
<feature type="region of interest" description="Disordered" evidence="1">
    <location>
        <begin position="231"/>
        <end position="255"/>
    </location>
</feature>
<dbReference type="EMBL" id="JAJJMA010331014">
    <property type="protein sequence ID" value="MCL7050725.1"/>
    <property type="molecule type" value="Genomic_DNA"/>
</dbReference>
<dbReference type="AlphaFoldDB" id="A0AA41W0S0"/>
<accession>A0AA41W0S0</accession>
<sequence>MGSSNKEVPFPAPAVPVNEPLFSIRNYVLAARAKNISGNWPFPETYLQNCMIHRVSKVLPPFDSYKSVKNIVYRKEENSHYVKDGKSDTVSIRKNYVGLDRGKEIIEVNCSASTSNTNPRSNEEMDEQCLTAMATCSNRLNSNGQRENLICVKDVKPDIASVQKNYVDHDCEGEMIEVNGNVSTSNSNPRSNIEEEEKCIRVKDMKLGTGAVQKNCVGSDREEEIIEANDNISTSNSNPGSNVEENSSGVSDMKSDIGSVQTHCVGLNRREAIIEVNGDLSATSDANPKSDEEENSDCVKDNKFDTCSMQKNCVGRDREEAIEVNDIVSTSNSNPRSNVEDSSGVNDMKSDIGSVQKLHVRLNSREEIIEVNGDVSATSNSNPKSNEEETSDGVKDDKSDTGAVTVIKVNGSVSTSNSITRFDVEENSSCVKDMESHIGSIQKYHVGVDRREETFEVNGVVSATSDSNMKSNKDQSSDSIKDDKSDTGAVTSVGLDYKETIEANGNVSTSNPKSGEEGNSSCVKENKSDTGAINSVGVDHEEEIIEANINASTSNSNPWSNEEENSDIGSVQKDCKGFNREEEIIEVNRNASTTSNLNPKIGEMNEQHLKAEASCSKRLNSKWKKRKRKAKKRLVADVVADAKPYTLEELDKINGSNWAIDQHVIYRRMTSRNQEVEVNETKETTVNDILGTRSSERFQKTKQHRKDNNTAENDSIAVEKKPAHVIKFKPRKAQSPDLEVNTPIKSDSKSKSVVAKSQVKRSLPSVSGVSTVIRKKGRRGNP</sequence>
<dbReference type="PANTHER" id="PTHR35767:SF11">
    <property type="match status" value="1"/>
</dbReference>
<evidence type="ECO:0000313" key="2">
    <source>
        <dbReference type="EMBL" id="MCL7050725.1"/>
    </source>
</evidence>
<feature type="compositionally biased region" description="Low complexity" evidence="1">
    <location>
        <begin position="751"/>
        <end position="762"/>
    </location>
</feature>
<feature type="compositionally biased region" description="Polar residues" evidence="1">
    <location>
        <begin position="231"/>
        <end position="250"/>
    </location>
</feature>
<feature type="compositionally biased region" description="Basic and acidic residues" evidence="1">
    <location>
        <begin position="471"/>
        <end position="486"/>
    </location>
</feature>
<feature type="region of interest" description="Disordered" evidence="1">
    <location>
        <begin position="729"/>
        <end position="782"/>
    </location>
</feature>
<dbReference type="PANTHER" id="PTHR35767">
    <property type="entry name" value="HAPLESS PROTEIN"/>
    <property type="match status" value="1"/>
</dbReference>
<comment type="caution">
    <text evidence="2">The sequence shown here is derived from an EMBL/GenBank/DDBJ whole genome shotgun (WGS) entry which is preliminary data.</text>
</comment>
<feature type="region of interest" description="Disordered" evidence="1">
    <location>
        <begin position="501"/>
        <end position="572"/>
    </location>
</feature>
<feature type="compositionally biased region" description="Polar residues" evidence="1">
    <location>
        <begin position="503"/>
        <end position="533"/>
    </location>
</feature>
<feature type="compositionally biased region" description="Basic residues" evidence="1">
    <location>
        <begin position="773"/>
        <end position="782"/>
    </location>
</feature>
<reference evidence="2" key="1">
    <citation type="submission" date="2022-03" db="EMBL/GenBank/DDBJ databases">
        <title>A functionally conserved STORR gene fusion in Papaver species that diverged 16.8 million years ago.</title>
        <authorList>
            <person name="Catania T."/>
        </authorList>
    </citation>
    <scope>NUCLEOTIDE SEQUENCE</scope>
    <source>
        <strain evidence="2">S-191538</strain>
    </source>
</reference>
<organism evidence="2 3">
    <name type="scientific">Papaver nudicaule</name>
    <name type="common">Iceland poppy</name>
    <dbReference type="NCBI Taxonomy" id="74823"/>
    <lineage>
        <taxon>Eukaryota</taxon>
        <taxon>Viridiplantae</taxon>
        <taxon>Streptophyta</taxon>
        <taxon>Embryophyta</taxon>
        <taxon>Tracheophyta</taxon>
        <taxon>Spermatophyta</taxon>
        <taxon>Magnoliopsida</taxon>
        <taxon>Ranunculales</taxon>
        <taxon>Papaveraceae</taxon>
        <taxon>Papaveroideae</taxon>
        <taxon>Papaver</taxon>
    </lineage>
</organism>
<evidence type="ECO:0000256" key="1">
    <source>
        <dbReference type="SAM" id="MobiDB-lite"/>
    </source>
</evidence>
<keyword evidence="3" id="KW-1185">Reference proteome</keyword>
<feature type="region of interest" description="Disordered" evidence="1">
    <location>
        <begin position="329"/>
        <end position="350"/>
    </location>
</feature>
<feature type="region of interest" description="Disordered" evidence="1">
    <location>
        <begin position="690"/>
        <end position="715"/>
    </location>
</feature>
<feature type="compositionally biased region" description="Polar residues" evidence="1">
    <location>
        <begin position="329"/>
        <end position="345"/>
    </location>
</feature>